<accession>A0A7R7XV19</accession>
<organism evidence="1 2">
    <name type="scientific">Aspergillus puulaauensis</name>
    <dbReference type="NCBI Taxonomy" id="1220207"/>
    <lineage>
        <taxon>Eukaryota</taxon>
        <taxon>Fungi</taxon>
        <taxon>Dikarya</taxon>
        <taxon>Ascomycota</taxon>
        <taxon>Pezizomycotina</taxon>
        <taxon>Eurotiomycetes</taxon>
        <taxon>Eurotiomycetidae</taxon>
        <taxon>Eurotiales</taxon>
        <taxon>Aspergillaceae</taxon>
        <taxon>Aspergillus</taxon>
    </lineage>
</organism>
<gene>
    <name evidence="1" type="ORF">APUU_61315S</name>
</gene>
<protein>
    <submittedName>
        <fullName evidence="1">Uncharacterized protein</fullName>
    </submittedName>
</protein>
<dbReference type="EMBL" id="AP024448">
    <property type="protein sequence ID" value="BCS28267.1"/>
    <property type="molecule type" value="Genomic_DNA"/>
</dbReference>
<keyword evidence="2" id="KW-1185">Reference proteome</keyword>
<dbReference type="PANTHER" id="PTHR37540:SF5">
    <property type="entry name" value="TRANSCRIPTION FACTOR DOMAIN-CONTAINING PROTEIN"/>
    <property type="match status" value="1"/>
</dbReference>
<reference evidence="1" key="1">
    <citation type="submission" date="2021-01" db="EMBL/GenBank/DDBJ databases">
        <authorList>
            <consortium name="Aspergillus puulaauensis MK2 genome sequencing consortium"/>
            <person name="Kazuki M."/>
            <person name="Futagami T."/>
        </authorList>
    </citation>
    <scope>NUCLEOTIDE SEQUENCE</scope>
    <source>
        <strain evidence="1">MK2</strain>
    </source>
</reference>
<dbReference type="RefSeq" id="XP_041560453.1">
    <property type="nucleotide sequence ID" value="XM_041694643.1"/>
</dbReference>
<name>A0A7R7XV19_9EURO</name>
<dbReference type="PANTHER" id="PTHR37540">
    <property type="entry name" value="TRANSCRIPTION FACTOR (ACR-2), PUTATIVE-RELATED-RELATED"/>
    <property type="match status" value="1"/>
</dbReference>
<proteinExistence type="predicted"/>
<evidence type="ECO:0000313" key="2">
    <source>
        <dbReference type="Proteomes" id="UP000654913"/>
    </source>
</evidence>
<dbReference type="OrthoDB" id="4158087at2759"/>
<dbReference type="AlphaFoldDB" id="A0A7R7XV19"/>
<dbReference type="KEGG" id="apuu:APUU_61315S"/>
<dbReference type="Proteomes" id="UP000654913">
    <property type="component" value="Chromosome 6"/>
</dbReference>
<reference evidence="1" key="2">
    <citation type="submission" date="2021-02" db="EMBL/GenBank/DDBJ databases">
        <title>Aspergillus puulaauensis MK2 genome sequence.</title>
        <authorList>
            <person name="Futagami T."/>
            <person name="Mori K."/>
            <person name="Kadooka C."/>
            <person name="Tanaka T."/>
        </authorList>
    </citation>
    <scope>NUCLEOTIDE SEQUENCE</scope>
    <source>
        <strain evidence="1">MK2</strain>
    </source>
</reference>
<evidence type="ECO:0000313" key="1">
    <source>
        <dbReference type="EMBL" id="BCS28267.1"/>
    </source>
</evidence>
<dbReference type="GeneID" id="64978264"/>
<sequence length="477" mass="54386">MVSPGFAFVPVDSSGKTQAIDRKTIRSHCMRGKNRRIGVPRRSTTRPTRTYHSLRPVLLDNPSSTITIPCAYQEAEDEDDVFVKTRSESIASFCAPSNIAQVKLAIDMDDTTKELVIDSFLHFNQAMYPAELFKGFNVDQSEWGHWLFHDPAYLQCAFFMAFTTRDITENRPITPATYSHLREAIIHLNKRLSSSDNDIALGNSTIATVIILTMFSCIINDHEAAKTHIAGLQQMVRLRGGLQSLALNPKLYLKLGRVDLIYSLNTGSQGLLCTYPLYCNPVFYRNNSLPTLDTDLSVYGLSDPQLIPIFLEMRHYSSLINAAHTTRQRRSTDEYHTAVCSFQYRLLQLNCCLEDTLSECLRLTLLAFLITTFQTPGIRAKYPYLADCLRGSCLAVPVPQGHGFRELMRWILIVGAVSVFDVKDEWEWMEQRWRDAVEENMSWEEMRAGLKDIMWIDPLQDKLGRAAFQELNRCQQV</sequence>